<dbReference type="GO" id="GO:0140291">
    <property type="term" value="P:peptidyl-glutamate ADP-deribosylation"/>
    <property type="evidence" value="ECO:0007669"/>
    <property type="project" value="TreeGrafter"/>
</dbReference>
<dbReference type="Gene3D" id="3.40.220.10">
    <property type="entry name" value="Leucine Aminopeptidase, subunit E, domain 1"/>
    <property type="match status" value="1"/>
</dbReference>
<evidence type="ECO:0000313" key="6">
    <source>
        <dbReference type="Proteomes" id="UP000269044"/>
    </source>
</evidence>
<evidence type="ECO:0000259" key="2">
    <source>
        <dbReference type="PROSITE" id="PS51154"/>
    </source>
</evidence>
<sequence length="383" mass="43195">MLRYVSGDFFEYSADIRINTVNCVGVMGAGVALAFKNRYPEMYKGYVEQCEKGNLSPSQPWVWKGVDMFSGSVEVINLATKKHWRNPSKYIYVEEGLKWLAVYLSDKFDSVVTLPALGCGHGGLDWVVVRELIERYLADVPAEVLVFEPKSSRDISKPMPANGLVDLCLSSDVEMISSSSDCFPELLRRFTNKELFVYPKESGALRFDFAVVCGSKPELFECELVEKFVIFCLKRNKSVVLGGSAFEKKLALTYAAKGLDVSCFLPSGILKAVHKLKERSNNSLPRLLSIGDPLKDFDRSEYLPSVLARIYAPAAVVFFAYRLSWLSKFNRKILKNEIRAYYVEYEWLRSDDRVSIRDAGGVPTDINVFENDVQLSKIFCGSV</sequence>
<comment type="caution">
    <text evidence="4">The sequence shown here is derived from an EMBL/GenBank/DDBJ whole genome shotgun (WGS) entry which is preliminary data.</text>
</comment>
<dbReference type="PANTHER" id="PTHR12521">
    <property type="entry name" value="PROTEIN C6ORF130"/>
    <property type="match status" value="1"/>
</dbReference>
<dbReference type="InterPro" id="IPR002589">
    <property type="entry name" value="Macro_dom"/>
</dbReference>
<dbReference type="AlphaFoldDB" id="A0A0P9PM92"/>
<evidence type="ECO:0000313" key="5">
    <source>
        <dbReference type="Proteomes" id="UP000267908"/>
    </source>
</evidence>
<dbReference type="PANTHER" id="PTHR12521:SF0">
    <property type="entry name" value="ADP-RIBOSE GLYCOHYDROLASE OARD1"/>
    <property type="match status" value="1"/>
</dbReference>
<name>A0A0P9PM92_9PSED</name>
<feature type="domain" description="Macro" evidence="2">
    <location>
        <begin position="1"/>
        <end position="163"/>
    </location>
</feature>
<proteinExistence type="predicted"/>
<dbReference type="SUPFAM" id="SSF52949">
    <property type="entry name" value="Macro domain-like"/>
    <property type="match status" value="1"/>
</dbReference>
<gene>
    <name evidence="4" type="ORF">ALQ08_01005</name>
    <name evidence="3" type="ORF">ALQ28_01574</name>
</gene>
<comment type="catalytic activity">
    <reaction evidence="1">
        <text>an N-(ADP-alpha-D-ribosyl)-thymidine in DNA + H2O = a thymidine in DNA + ADP-D-ribose</text>
        <dbReference type="Rhea" id="RHEA:71655"/>
        <dbReference type="Rhea" id="RHEA-COMP:13556"/>
        <dbReference type="Rhea" id="RHEA-COMP:18051"/>
        <dbReference type="ChEBI" id="CHEBI:15377"/>
        <dbReference type="ChEBI" id="CHEBI:57967"/>
        <dbReference type="ChEBI" id="CHEBI:137386"/>
        <dbReference type="ChEBI" id="CHEBI:191199"/>
    </reaction>
    <physiologicalReaction direction="left-to-right" evidence="1">
        <dbReference type="Rhea" id="RHEA:71656"/>
    </physiologicalReaction>
</comment>
<dbReference type="Proteomes" id="UP000267908">
    <property type="component" value="Unassembled WGS sequence"/>
</dbReference>
<accession>A0A0P9PM92</accession>
<dbReference type="InterPro" id="IPR043472">
    <property type="entry name" value="Macro_dom-like"/>
</dbReference>
<evidence type="ECO:0000256" key="1">
    <source>
        <dbReference type="ARBA" id="ARBA00035885"/>
    </source>
</evidence>
<protein>
    <submittedName>
        <fullName evidence="4">Putative phosphatase, C-terminal domain of histone macro H2A1 like protein</fullName>
    </submittedName>
</protein>
<evidence type="ECO:0000313" key="3">
    <source>
        <dbReference type="EMBL" id="RMP07352.1"/>
    </source>
</evidence>
<dbReference type="SMART" id="SM00506">
    <property type="entry name" value="A1pp"/>
    <property type="match status" value="1"/>
</dbReference>
<evidence type="ECO:0000313" key="4">
    <source>
        <dbReference type="EMBL" id="RMQ27325.1"/>
    </source>
</evidence>
<dbReference type="InterPro" id="IPR050892">
    <property type="entry name" value="ADP-ribose_metab_enzymes"/>
</dbReference>
<dbReference type="CDD" id="cd02901">
    <property type="entry name" value="Macro_Poa1p-like"/>
    <property type="match status" value="1"/>
</dbReference>
<organism evidence="4 6">
    <name type="scientific">Pseudomonas syringae pv. delphinii</name>
    <dbReference type="NCBI Taxonomy" id="192088"/>
    <lineage>
        <taxon>Bacteria</taxon>
        <taxon>Pseudomonadati</taxon>
        <taxon>Pseudomonadota</taxon>
        <taxon>Gammaproteobacteria</taxon>
        <taxon>Pseudomonadales</taxon>
        <taxon>Pseudomonadaceae</taxon>
        <taxon>Pseudomonas</taxon>
    </lineage>
</organism>
<dbReference type="EMBL" id="RBQG01000307">
    <property type="protein sequence ID" value="RMP07352.1"/>
    <property type="molecule type" value="Genomic_DNA"/>
</dbReference>
<dbReference type="PROSITE" id="PS51154">
    <property type="entry name" value="MACRO"/>
    <property type="match status" value="1"/>
</dbReference>
<dbReference type="Proteomes" id="UP000269044">
    <property type="component" value="Unassembled WGS sequence"/>
</dbReference>
<reference evidence="5 6" key="1">
    <citation type="submission" date="2018-08" db="EMBL/GenBank/DDBJ databases">
        <title>Recombination of ecologically and evolutionarily significant loci maintains genetic cohesion in the Pseudomonas syringae species complex.</title>
        <authorList>
            <person name="Dillon M."/>
            <person name="Thakur S."/>
            <person name="Almeida R.N.D."/>
            <person name="Weir B.S."/>
            <person name="Guttman D.S."/>
        </authorList>
    </citation>
    <scope>NUCLEOTIDE SEQUENCE [LARGE SCALE GENOMIC DNA]</scope>
    <source>
        <strain evidence="4 6">ICMP 13052</strain>
        <strain evidence="3 5">ICMP 4330</strain>
    </source>
</reference>
<dbReference type="RefSeq" id="WP_057436453.1">
    <property type="nucleotide sequence ID" value="NZ_LJQH01000241.1"/>
</dbReference>
<dbReference type="EMBL" id="RBRA01000066">
    <property type="protein sequence ID" value="RMQ27325.1"/>
    <property type="molecule type" value="Genomic_DNA"/>
</dbReference>
<dbReference type="Pfam" id="PF01661">
    <property type="entry name" value="Macro"/>
    <property type="match status" value="1"/>
</dbReference>